<accession>A0AB36DMT7</accession>
<gene>
    <name evidence="1" type="ORF">AO370_1179</name>
</gene>
<organism evidence="1 2">
    <name type="scientific">Moraxella catarrhalis</name>
    <name type="common">Branhamella catarrhalis</name>
    <dbReference type="NCBI Taxonomy" id="480"/>
    <lineage>
        <taxon>Bacteria</taxon>
        <taxon>Pseudomonadati</taxon>
        <taxon>Pseudomonadota</taxon>
        <taxon>Gammaproteobacteria</taxon>
        <taxon>Moraxellales</taxon>
        <taxon>Moraxellaceae</taxon>
        <taxon>Moraxella</taxon>
    </lineage>
</organism>
<reference evidence="1 2" key="1">
    <citation type="journal article" date="2016" name="Genome Biol. Evol.">
        <title>Comparative Genomic Analyses of the Moraxella catarrhalis Serosensitive and Seroresistant Lineages Demonstrate Their Independent Evolution.</title>
        <authorList>
            <person name="Earl J.P."/>
            <person name="de Vries S.P."/>
            <person name="Ahmed A."/>
            <person name="Powell E."/>
            <person name="Schultz M.P."/>
            <person name="Hermans P.W."/>
            <person name="Hill D.J."/>
            <person name="Zhou Z."/>
            <person name="Constantinidou C.I."/>
            <person name="Hu F.Z."/>
            <person name="Bootsma H.J."/>
            <person name="Ehrlich G.D."/>
        </authorList>
    </citation>
    <scope>NUCLEOTIDE SEQUENCE [LARGE SCALE GENOMIC DNA]</scope>
    <source>
        <strain evidence="1 2">F23</strain>
    </source>
</reference>
<protein>
    <submittedName>
        <fullName evidence="1">Uncharacterized protein</fullName>
    </submittedName>
</protein>
<evidence type="ECO:0000313" key="1">
    <source>
        <dbReference type="EMBL" id="OAV25102.1"/>
    </source>
</evidence>
<dbReference type="EMBL" id="LXHQ01000031">
    <property type="protein sequence ID" value="OAV25102.1"/>
    <property type="molecule type" value="Genomic_DNA"/>
</dbReference>
<comment type="caution">
    <text evidence="1">The sequence shown here is derived from an EMBL/GenBank/DDBJ whole genome shotgun (WGS) entry which is preliminary data.</text>
</comment>
<evidence type="ECO:0000313" key="2">
    <source>
        <dbReference type="Proteomes" id="UP000078295"/>
    </source>
</evidence>
<dbReference type="Proteomes" id="UP000078295">
    <property type="component" value="Unassembled WGS sequence"/>
</dbReference>
<proteinExistence type="predicted"/>
<dbReference type="AlphaFoldDB" id="A0AB36DMT7"/>
<name>A0AB36DMT7_MORCA</name>
<sequence>MYKPSFGYQIGEVVCNHDQPKSLLFIGMVEIYGIRDDMAYFIT</sequence>